<evidence type="ECO:0000256" key="3">
    <source>
        <dbReference type="ARBA" id="ARBA00022692"/>
    </source>
</evidence>
<dbReference type="RefSeq" id="WP_304986664.1">
    <property type="nucleotide sequence ID" value="NZ_BAAACR010000009.1"/>
</dbReference>
<feature type="transmembrane region" description="Helical" evidence="7">
    <location>
        <begin position="604"/>
        <end position="628"/>
    </location>
</feature>
<feature type="transmembrane region" description="Helical" evidence="7">
    <location>
        <begin position="258"/>
        <end position="280"/>
    </location>
</feature>
<feature type="transmembrane region" description="Helical" evidence="7">
    <location>
        <begin position="286"/>
        <end position="307"/>
    </location>
</feature>
<feature type="transmembrane region" description="Helical" evidence="7">
    <location>
        <begin position="185"/>
        <end position="204"/>
    </location>
</feature>
<feature type="transmembrane region" description="Helical" evidence="7">
    <location>
        <begin position="464"/>
        <end position="486"/>
    </location>
</feature>
<dbReference type="EMBL" id="BAAACR010000009">
    <property type="protein sequence ID" value="GAA0212402.1"/>
    <property type="molecule type" value="Genomic_DNA"/>
</dbReference>
<gene>
    <name evidence="10" type="primary">nuoL</name>
    <name evidence="10" type="ORF">GCM10008919_14620</name>
</gene>
<feature type="transmembrane region" description="Helical" evidence="7">
    <location>
        <begin position="210"/>
        <end position="230"/>
    </location>
</feature>
<feature type="transmembrane region" description="Helical" evidence="7">
    <location>
        <begin position="498"/>
        <end position="519"/>
    </location>
</feature>
<dbReference type="Proteomes" id="UP001500399">
    <property type="component" value="Unassembled WGS sequence"/>
</dbReference>
<dbReference type="PRINTS" id="PR01435">
    <property type="entry name" value="NPOXDRDTASE5"/>
</dbReference>
<evidence type="ECO:0000259" key="9">
    <source>
        <dbReference type="Pfam" id="PF00662"/>
    </source>
</evidence>
<evidence type="ECO:0000256" key="2">
    <source>
        <dbReference type="ARBA" id="ARBA00008483"/>
    </source>
</evidence>
<comment type="similarity">
    <text evidence="2">Belongs to the CPA3 antiporters (TC 2.A.63) subunit A family.</text>
</comment>
<dbReference type="InterPro" id="IPR018393">
    <property type="entry name" value="NADHpl_OxRdtase_5_subgr"/>
</dbReference>
<dbReference type="PANTHER" id="PTHR42829:SF2">
    <property type="entry name" value="NADH-UBIQUINONE OXIDOREDUCTASE CHAIN 5"/>
    <property type="match status" value="1"/>
</dbReference>
<sequence length="633" mass="70010">MFTFALTHAYLIPLFPALAFLIIGPFTRQEKNLSAAIAITMMSLAFAFSVFVALATVNYQITMNDPYVMKALWAQIGDVKLTMGVLIDPLAAMMLVIVTLVSLLVYIYSVSYMEHDEGMGRFFAFISLFSASMLGLVVSVNFLQLYVFWEGVGLCSYLLIGFYYHKVSAREAAKKAFITTRIGDFGMLVGILLVQMVFGTMDFIELRMLVPPYVLAAGTGFLTVIGLLLFMGPIGKSGQFPLHVWLLDAMEGPTPTSALIHAATMVAAGVYLVARAFFIFSESPFVMDFIAGLGAFTALFAAIIAVTQRKFKSVLAYSTISQLGYMMLAVGVGAFSASMFHLMTHAFFKAMLFLCAGAVMHALHDETDITKMGGLWRKMPLTFAAMLVGVLAISGIPPFSGFFSKDEILAAVMHASTPLYVMATFTSFLTAFYMARLLIIAFLGESRSPHEAHEVDAFMRWPMIMLILLTIVSGAWGYFGGFSVWINEGVPHHEAIDWTVAGTSTVLALIAFAAAYQIYGRHSLRSAMQARSFGFLYRVVYHKFYIDELYGYFRERLVYGTALILKWVDEKIFDNIMIGLGAYALATSDLLTESANGQAQRYVVVFYTGVLILLCYALYWAVQIIAYWGGAFR</sequence>
<evidence type="ECO:0000313" key="11">
    <source>
        <dbReference type="Proteomes" id="UP001500399"/>
    </source>
</evidence>
<keyword evidence="5 7" id="KW-0472">Membrane</keyword>
<feature type="transmembrane region" description="Helical" evidence="7">
    <location>
        <begin position="314"/>
        <end position="336"/>
    </location>
</feature>
<feature type="domain" description="NADH-Ubiquinone oxidoreductase (complex I) chain 5 N-terminal" evidence="9">
    <location>
        <begin position="73"/>
        <end position="123"/>
    </location>
</feature>
<dbReference type="Gene3D" id="1.20.5.2700">
    <property type="match status" value="1"/>
</dbReference>
<feature type="transmembrane region" description="Helical" evidence="7">
    <location>
        <begin position="146"/>
        <end position="164"/>
    </location>
</feature>
<comment type="caution">
    <text evidence="10">The sequence shown here is derived from an EMBL/GenBank/DDBJ whole genome shotgun (WGS) entry which is preliminary data.</text>
</comment>
<dbReference type="Pfam" id="PF00361">
    <property type="entry name" value="Proton_antipo_M"/>
    <property type="match status" value="1"/>
</dbReference>
<feature type="transmembrane region" description="Helical" evidence="7">
    <location>
        <begin position="342"/>
        <end position="360"/>
    </location>
</feature>
<keyword evidence="11" id="KW-1185">Reference proteome</keyword>
<dbReference type="PRINTS" id="PR01434">
    <property type="entry name" value="NADHDHGNASE5"/>
</dbReference>
<feature type="transmembrane region" description="Helical" evidence="7">
    <location>
        <begin position="381"/>
        <end position="399"/>
    </location>
</feature>
<dbReference type="NCBIfam" id="TIGR01974">
    <property type="entry name" value="NDH_I_L"/>
    <property type="match status" value="1"/>
</dbReference>
<feature type="transmembrane region" description="Helical" evidence="7">
    <location>
        <begin position="90"/>
        <end position="110"/>
    </location>
</feature>
<dbReference type="NCBIfam" id="NF005141">
    <property type="entry name" value="PRK06590.1"/>
    <property type="match status" value="1"/>
</dbReference>
<evidence type="ECO:0000256" key="5">
    <source>
        <dbReference type="ARBA" id="ARBA00023136"/>
    </source>
</evidence>
<feature type="transmembrane region" description="Helical" evidence="7">
    <location>
        <begin position="122"/>
        <end position="140"/>
    </location>
</feature>
<dbReference type="InterPro" id="IPR001516">
    <property type="entry name" value="Proton_antipo_N"/>
</dbReference>
<comment type="subcellular location">
    <subcellularLocation>
        <location evidence="1">Endomembrane system</location>
        <topology evidence="1">Multi-pass membrane protein</topology>
    </subcellularLocation>
    <subcellularLocation>
        <location evidence="6">Membrane</location>
        <topology evidence="6">Multi-pass membrane protein</topology>
    </subcellularLocation>
</comment>
<evidence type="ECO:0000256" key="7">
    <source>
        <dbReference type="SAM" id="Phobius"/>
    </source>
</evidence>
<feature type="domain" description="NADH:quinone oxidoreductase/Mrp antiporter transmembrane" evidence="8">
    <location>
        <begin position="140"/>
        <end position="430"/>
    </location>
</feature>
<evidence type="ECO:0000313" key="10">
    <source>
        <dbReference type="EMBL" id="GAA0212402.1"/>
    </source>
</evidence>
<proteinExistence type="inferred from homology"/>
<feature type="transmembrane region" description="Helical" evidence="7">
    <location>
        <begin position="33"/>
        <end position="57"/>
    </location>
</feature>
<reference evidence="10 11" key="1">
    <citation type="journal article" date="2019" name="Int. J. Syst. Evol. Microbiol.">
        <title>The Global Catalogue of Microorganisms (GCM) 10K type strain sequencing project: providing services to taxonomists for standard genome sequencing and annotation.</title>
        <authorList>
            <consortium name="The Broad Institute Genomics Platform"/>
            <consortium name="The Broad Institute Genome Sequencing Center for Infectious Disease"/>
            <person name="Wu L."/>
            <person name="Ma J."/>
        </authorList>
    </citation>
    <scope>NUCLEOTIDE SEQUENCE [LARGE SCALE GENOMIC DNA]</scope>
    <source>
        <strain evidence="10 11">JCM 8542</strain>
    </source>
</reference>
<evidence type="ECO:0000256" key="4">
    <source>
        <dbReference type="ARBA" id="ARBA00022989"/>
    </source>
</evidence>
<accession>A0ABN0T4J2</accession>
<organism evidence="10 11">
    <name type="scientific">Selenomonas dianae</name>
    <dbReference type="NCBI Taxonomy" id="135079"/>
    <lineage>
        <taxon>Bacteria</taxon>
        <taxon>Bacillati</taxon>
        <taxon>Bacillota</taxon>
        <taxon>Negativicutes</taxon>
        <taxon>Selenomonadales</taxon>
        <taxon>Selenomonadaceae</taxon>
        <taxon>Selenomonas</taxon>
    </lineage>
</organism>
<dbReference type="InterPro" id="IPR003945">
    <property type="entry name" value="NU5C-like"/>
</dbReference>
<protein>
    <submittedName>
        <fullName evidence="10">NADH-quinone oxidoreductase subunit L</fullName>
    </submittedName>
</protein>
<keyword evidence="4 7" id="KW-1133">Transmembrane helix</keyword>
<keyword evidence="3 6" id="KW-0812">Transmembrane</keyword>
<dbReference type="Pfam" id="PF00662">
    <property type="entry name" value="Proton_antipo_N"/>
    <property type="match status" value="1"/>
</dbReference>
<evidence type="ECO:0000256" key="6">
    <source>
        <dbReference type="RuleBase" id="RU000320"/>
    </source>
</evidence>
<dbReference type="InterPro" id="IPR001750">
    <property type="entry name" value="ND/Mrp_TM"/>
</dbReference>
<evidence type="ECO:0000259" key="8">
    <source>
        <dbReference type="Pfam" id="PF00361"/>
    </source>
</evidence>
<dbReference type="PANTHER" id="PTHR42829">
    <property type="entry name" value="NADH-UBIQUINONE OXIDOREDUCTASE CHAIN 5"/>
    <property type="match status" value="1"/>
</dbReference>
<feature type="transmembrane region" description="Helical" evidence="7">
    <location>
        <begin position="419"/>
        <end position="443"/>
    </location>
</feature>
<feature type="transmembrane region" description="Helical" evidence="7">
    <location>
        <begin position="6"/>
        <end position="26"/>
    </location>
</feature>
<name>A0ABN0T4J2_9FIRM</name>
<evidence type="ECO:0000256" key="1">
    <source>
        <dbReference type="ARBA" id="ARBA00004127"/>
    </source>
</evidence>